<evidence type="ECO:0000313" key="9">
    <source>
        <dbReference type="Proteomes" id="UP000006607"/>
    </source>
</evidence>
<dbReference type="SUPFAM" id="SSF56349">
    <property type="entry name" value="DNA breaking-rejoining enzymes"/>
    <property type="match status" value="1"/>
</dbReference>
<name>A0A9W5NN94_BACC8</name>
<dbReference type="InterPro" id="IPR044068">
    <property type="entry name" value="CB"/>
</dbReference>
<dbReference type="PANTHER" id="PTHR30349">
    <property type="entry name" value="PHAGE INTEGRASE-RELATED"/>
    <property type="match status" value="1"/>
</dbReference>
<dbReference type="Pfam" id="PF00589">
    <property type="entry name" value="Phage_integrase"/>
    <property type="match status" value="1"/>
</dbReference>
<dbReference type="CDD" id="cd01189">
    <property type="entry name" value="INT_ICEBs1_C_like"/>
    <property type="match status" value="1"/>
</dbReference>
<evidence type="ECO:0000256" key="5">
    <source>
        <dbReference type="PROSITE-ProRule" id="PRU01248"/>
    </source>
</evidence>
<dbReference type="PROSITE" id="PS51898">
    <property type="entry name" value="TYR_RECOMBINASE"/>
    <property type="match status" value="1"/>
</dbReference>
<dbReference type="InterPro" id="IPR004107">
    <property type="entry name" value="Integrase_SAM-like_N"/>
</dbReference>
<dbReference type="GO" id="GO:0015074">
    <property type="term" value="P:DNA integration"/>
    <property type="evidence" value="ECO:0007669"/>
    <property type="project" value="UniProtKB-KW"/>
</dbReference>
<sequence>MKGSLEKHGTNWRMRVTVGYNEKGNPIRRSRMATAKNKREAEKELALFIAEIETGEYIQPQKMLFKDFIEEWLQKYAKTNLQKTTVSNYIHILNTHIIPTLGHKKVEDIKTIHLVTLFHEKLPTKGLATTTINSIHTRVKMLFKKACEWGFIKKNPMDGVSKLKGKKQEMQPYDQKEIIKILALTEQEEEMNKMLFQLAIVTGMRRGELLGLEWGHIDFDNDMIHIQQTVVRAGKEILLKEPKTSKSKRTISIPPAFTTKLKQYKKYCAEKRIACGDLWEGEEHFFLFSTWTGKPLTPEKASSRWQYFTQKHGLRHIKLHGLRSTHATYLLTQGENLKVISERLGHSDIQTTMNIYAHVLEEANKKASSHFETLLAQTIS</sequence>
<dbReference type="GO" id="GO:0003677">
    <property type="term" value="F:DNA binding"/>
    <property type="evidence" value="ECO:0007669"/>
    <property type="project" value="UniProtKB-UniRule"/>
</dbReference>
<dbReference type="Gene3D" id="1.10.443.10">
    <property type="entry name" value="Intergrase catalytic core"/>
    <property type="match status" value="1"/>
</dbReference>
<dbReference type="PROSITE" id="PS51900">
    <property type="entry name" value="CB"/>
    <property type="match status" value="1"/>
</dbReference>
<dbReference type="InterPro" id="IPR010998">
    <property type="entry name" value="Integrase_recombinase_N"/>
</dbReference>
<organism evidence="8 9">
    <name type="scientific">Bacillus cereus (strain VD014)</name>
    <dbReference type="NCBI Taxonomy" id="1053223"/>
    <lineage>
        <taxon>Bacteria</taxon>
        <taxon>Bacillati</taxon>
        <taxon>Bacillota</taxon>
        <taxon>Bacilli</taxon>
        <taxon>Bacillales</taxon>
        <taxon>Bacillaceae</taxon>
        <taxon>Bacillus</taxon>
        <taxon>Bacillus cereus group</taxon>
    </lineage>
</organism>
<evidence type="ECO:0000259" key="6">
    <source>
        <dbReference type="PROSITE" id="PS51898"/>
    </source>
</evidence>
<dbReference type="AlphaFoldDB" id="A0A9W5NN94"/>
<dbReference type="InterPro" id="IPR011010">
    <property type="entry name" value="DNA_brk_join_enz"/>
</dbReference>
<keyword evidence="3 5" id="KW-0238">DNA-binding</keyword>
<feature type="domain" description="Tyr recombinase" evidence="6">
    <location>
        <begin position="168"/>
        <end position="369"/>
    </location>
</feature>
<dbReference type="GO" id="GO:0006310">
    <property type="term" value="P:DNA recombination"/>
    <property type="evidence" value="ECO:0007669"/>
    <property type="project" value="UniProtKB-KW"/>
</dbReference>
<dbReference type="Pfam" id="PF14659">
    <property type="entry name" value="Phage_int_SAM_3"/>
    <property type="match status" value="1"/>
</dbReference>
<evidence type="ECO:0000256" key="3">
    <source>
        <dbReference type="ARBA" id="ARBA00023125"/>
    </source>
</evidence>
<dbReference type="InterPro" id="IPR002104">
    <property type="entry name" value="Integrase_catalytic"/>
</dbReference>
<feature type="domain" description="Core-binding (CB)" evidence="7">
    <location>
        <begin position="63"/>
        <end position="147"/>
    </location>
</feature>
<evidence type="ECO:0000259" key="7">
    <source>
        <dbReference type="PROSITE" id="PS51900"/>
    </source>
</evidence>
<evidence type="ECO:0000256" key="1">
    <source>
        <dbReference type="ARBA" id="ARBA00008857"/>
    </source>
</evidence>
<evidence type="ECO:0000256" key="2">
    <source>
        <dbReference type="ARBA" id="ARBA00022908"/>
    </source>
</evidence>
<proteinExistence type="inferred from homology"/>
<keyword evidence="2" id="KW-0229">DNA integration</keyword>
<evidence type="ECO:0000313" key="8">
    <source>
        <dbReference type="EMBL" id="EJR16207.1"/>
    </source>
</evidence>
<dbReference type="Gene3D" id="1.10.150.130">
    <property type="match status" value="1"/>
</dbReference>
<dbReference type="PANTHER" id="PTHR30349:SF64">
    <property type="entry name" value="PROPHAGE INTEGRASE INTD-RELATED"/>
    <property type="match status" value="1"/>
</dbReference>
<reference evidence="8" key="1">
    <citation type="submission" date="2012-04" db="EMBL/GenBank/DDBJ databases">
        <title>The Genome Sequence of Bacillus cereus VD014.</title>
        <authorList>
            <consortium name="The Broad Institute Genome Sequencing Platform"/>
            <consortium name="The Broad Institute Genome Sequencing Center for Infectious Disease"/>
            <person name="Feldgarden M."/>
            <person name="Van der Auwera G.A."/>
            <person name="Mahillon J."/>
            <person name="Duprez V."/>
            <person name="Timmery S."/>
            <person name="Mattelet C."/>
            <person name="Dierick K."/>
            <person name="Sun M."/>
            <person name="Yu Z."/>
            <person name="Zhu L."/>
            <person name="Hu X."/>
            <person name="Shank E.B."/>
            <person name="Swiecicka I."/>
            <person name="Hansen B.M."/>
            <person name="Andrup L."/>
            <person name="Young S.K."/>
            <person name="Zeng Q."/>
            <person name="Gargeya S."/>
            <person name="Fitzgerald M."/>
            <person name="Haas B."/>
            <person name="Abouelleil A."/>
            <person name="Alvarado L."/>
            <person name="Arachchi H.M."/>
            <person name="Berlin A."/>
            <person name="Chapman S.B."/>
            <person name="Goldberg J."/>
            <person name="Griggs A."/>
            <person name="Gujja S."/>
            <person name="Hansen M."/>
            <person name="Howarth C."/>
            <person name="Imamovic A."/>
            <person name="Larimer J."/>
            <person name="McCowen C."/>
            <person name="Montmayeur A."/>
            <person name="Murphy C."/>
            <person name="Neiman D."/>
            <person name="Pearson M."/>
            <person name="Priest M."/>
            <person name="Roberts A."/>
            <person name="Saif S."/>
            <person name="Shea T."/>
            <person name="Sisk P."/>
            <person name="Sykes S."/>
            <person name="Wortman J."/>
            <person name="Nusbaum C."/>
            <person name="Birren B."/>
        </authorList>
    </citation>
    <scope>NUCLEOTIDE SEQUENCE</scope>
    <source>
        <strain evidence="8">VD014</strain>
    </source>
</reference>
<protein>
    <recommendedName>
        <fullName evidence="10">Site-specific integrase</fullName>
    </recommendedName>
</protein>
<dbReference type="InterPro" id="IPR050090">
    <property type="entry name" value="Tyrosine_recombinase_XerCD"/>
</dbReference>
<comment type="caution">
    <text evidence="8">The sequence shown here is derived from an EMBL/GenBank/DDBJ whole genome shotgun (WGS) entry which is preliminary data.</text>
</comment>
<dbReference type="EMBL" id="AHER01000044">
    <property type="protein sequence ID" value="EJR16207.1"/>
    <property type="molecule type" value="Genomic_DNA"/>
</dbReference>
<gene>
    <name evidence="8" type="ORF">IIA_04903</name>
</gene>
<evidence type="ECO:0000256" key="4">
    <source>
        <dbReference type="ARBA" id="ARBA00023172"/>
    </source>
</evidence>
<dbReference type="InterPro" id="IPR013762">
    <property type="entry name" value="Integrase-like_cat_sf"/>
</dbReference>
<evidence type="ECO:0008006" key="10">
    <source>
        <dbReference type="Google" id="ProtNLM"/>
    </source>
</evidence>
<keyword evidence="4" id="KW-0233">DNA recombination</keyword>
<dbReference type="Proteomes" id="UP000006607">
    <property type="component" value="Unassembled WGS sequence"/>
</dbReference>
<comment type="similarity">
    <text evidence="1">Belongs to the 'phage' integrase family.</text>
</comment>
<dbReference type="RefSeq" id="WP_000678770.1">
    <property type="nucleotide sequence ID" value="NZ_JH792025.1"/>
</dbReference>
<accession>A0A9W5NN94</accession>